<evidence type="ECO:0000259" key="2">
    <source>
        <dbReference type="Pfam" id="PF06985"/>
    </source>
</evidence>
<proteinExistence type="predicted"/>
<evidence type="ECO:0000313" key="3">
    <source>
        <dbReference type="EMBL" id="KAJ4177034.1"/>
    </source>
</evidence>
<feature type="region of interest" description="Disordered" evidence="1">
    <location>
        <begin position="169"/>
        <end position="196"/>
    </location>
</feature>
<comment type="caution">
    <text evidence="3">The sequence shown here is derived from an EMBL/GenBank/DDBJ whole genome shotgun (WGS) entry which is preliminary data.</text>
</comment>
<name>A0A9W8QU40_9HYPO</name>
<dbReference type="EMBL" id="JAOQAV010000134">
    <property type="protein sequence ID" value="KAJ4177034.1"/>
    <property type="molecule type" value="Genomic_DNA"/>
</dbReference>
<feature type="compositionally biased region" description="Polar residues" evidence="1">
    <location>
        <begin position="174"/>
        <end position="184"/>
    </location>
</feature>
<reference evidence="3" key="1">
    <citation type="submission" date="2022-09" db="EMBL/GenBank/DDBJ databases">
        <title>Fusarium specimens isolated from Avocado Roots.</title>
        <authorList>
            <person name="Stajich J."/>
            <person name="Roper C."/>
            <person name="Heimlech-Rivalta G."/>
        </authorList>
    </citation>
    <scope>NUCLEOTIDE SEQUENCE</scope>
    <source>
        <strain evidence="3">A02</strain>
    </source>
</reference>
<dbReference type="PANTHER" id="PTHR24148:SF64">
    <property type="entry name" value="HETEROKARYON INCOMPATIBILITY DOMAIN-CONTAINING PROTEIN"/>
    <property type="match status" value="1"/>
</dbReference>
<evidence type="ECO:0000313" key="4">
    <source>
        <dbReference type="Proteomes" id="UP001152087"/>
    </source>
</evidence>
<dbReference type="AlphaFoldDB" id="A0A9W8QU40"/>
<accession>A0A9W8QU40</accession>
<sequence>MSRPPSAQRDQSPSVQRPEVPKYSYIPLRSSTNSKQFRLLKVHRGADEDEVECELIIHSLDDAPEYEALSYVWGSPVPQARIRLATGYAEVGPSLYAALRGLRYPDSPRMIWADSLCINQADVCERNSQVQIMPDIYSRASRTLIWLSDATPELEGAILTFQLIRSRSPEETRNSGTQTSSGLEKTSEEPPQASSPPLLISRVYGPAVASLFSLPWFTRKWVIQEAVKSQNPVFVIGKQTLPWGILLDVARDSIISSFTIQLQQPQKSQQVATHAMNLMLMARLRAEEPQNLMALLSATANFSCTEDKDYLFSVLGLMPTSLRASPLLQPDYDISFSEMLQRLVRWRLEERRSLDFLGLCYFQPSTSGEPSWMPQLTRGFPDKPLPMSRQEYFRAGGPSSITVAFADTSKLNMNGRIIDTIEAVCSSRLAQAESLIAANNPKNVYECVQIMLKCYQTAAAWSRDVMAIAEVTEEDFSSRRFADLAETLTWARYREKDTSDSVDAFHGYVNACKHSDSWAVDDGIDFKGILSLAGPVREPTSRFELSAGAGVINNCRLTARTCGGRLVSVPVECQVGDRICIFNGSSMPHVLRACGGGGYVVGGECYVHGLMYGEALELEGCCEEVITLV</sequence>
<evidence type="ECO:0000256" key="1">
    <source>
        <dbReference type="SAM" id="MobiDB-lite"/>
    </source>
</evidence>
<protein>
    <recommendedName>
        <fullName evidence="2">Heterokaryon incompatibility domain-containing protein</fullName>
    </recommendedName>
</protein>
<dbReference type="Proteomes" id="UP001152087">
    <property type="component" value="Unassembled WGS sequence"/>
</dbReference>
<organism evidence="3 4">
    <name type="scientific">Fusarium falciforme</name>
    <dbReference type="NCBI Taxonomy" id="195108"/>
    <lineage>
        <taxon>Eukaryota</taxon>
        <taxon>Fungi</taxon>
        <taxon>Dikarya</taxon>
        <taxon>Ascomycota</taxon>
        <taxon>Pezizomycotina</taxon>
        <taxon>Sordariomycetes</taxon>
        <taxon>Hypocreomycetidae</taxon>
        <taxon>Hypocreales</taxon>
        <taxon>Nectriaceae</taxon>
        <taxon>Fusarium</taxon>
        <taxon>Fusarium solani species complex</taxon>
    </lineage>
</organism>
<dbReference type="InterPro" id="IPR052895">
    <property type="entry name" value="HetReg/Transcr_Mod"/>
</dbReference>
<feature type="region of interest" description="Disordered" evidence="1">
    <location>
        <begin position="1"/>
        <end position="21"/>
    </location>
</feature>
<feature type="domain" description="Heterokaryon incompatibility" evidence="2">
    <location>
        <begin position="66"/>
        <end position="225"/>
    </location>
</feature>
<keyword evidence="4" id="KW-1185">Reference proteome</keyword>
<gene>
    <name evidence="3" type="ORF">NW755_014088</name>
</gene>
<dbReference type="Pfam" id="PF06985">
    <property type="entry name" value="HET"/>
    <property type="match status" value="1"/>
</dbReference>
<dbReference type="PANTHER" id="PTHR24148">
    <property type="entry name" value="ANKYRIN REPEAT DOMAIN-CONTAINING PROTEIN 39 HOMOLOG-RELATED"/>
    <property type="match status" value="1"/>
</dbReference>
<dbReference type="InterPro" id="IPR010730">
    <property type="entry name" value="HET"/>
</dbReference>